<evidence type="ECO:0000256" key="1">
    <source>
        <dbReference type="SAM" id="MobiDB-lite"/>
    </source>
</evidence>
<dbReference type="Proteomes" id="UP000476332">
    <property type="component" value="Unassembled WGS sequence"/>
</dbReference>
<dbReference type="RefSeq" id="WP_163043804.1">
    <property type="nucleotide sequence ID" value="NZ_JAAAMJ010000006.1"/>
</dbReference>
<organism evidence="2 3">
    <name type="scientific">Aurantimonas aggregata</name>
    <dbReference type="NCBI Taxonomy" id="2047720"/>
    <lineage>
        <taxon>Bacteria</taxon>
        <taxon>Pseudomonadati</taxon>
        <taxon>Pseudomonadota</taxon>
        <taxon>Alphaproteobacteria</taxon>
        <taxon>Hyphomicrobiales</taxon>
        <taxon>Aurantimonadaceae</taxon>
        <taxon>Aurantimonas</taxon>
    </lineage>
</organism>
<keyword evidence="3" id="KW-1185">Reference proteome</keyword>
<gene>
    <name evidence="2" type="ORF">GTW51_10070</name>
</gene>
<reference evidence="2 3" key="1">
    <citation type="submission" date="2020-01" db="EMBL/GenBank/DDBJ databases">
        <title>Genomes of bacteria type strains.</title>
        <authorList>
            <person name="Chen J."/>
            <person name="Zhu S."/>
            <person name="Chen J."/>
        </authorList>
    </citation>
    <scope>NUCLEOTIDE SEQUENCE [LARGE SCALE GENOMIC DNA]</scope>
    <source>
        <strain evidence="2 3">KCTC 52919</strain>
    </source>
</reference>
<name>A0A6L9MGX8_9HYPH</name>
<sequence length="74" mass="7524">MGDVAAKLFGGGGGDEAKKQAAEQRQLQSIANDRQLAALNEDSKASGASRRAPRGRRLLLSDTAEGGLASTLGG</sequence>
<proteinExistence type="predicted"/>
<dbReference type="AlphaFoldDB" id="A0A6L9MGX8"/>
<evidence type="ECO:0000313" key="2">
    <source>
        <dbReference type="EMBL" id="NDV87047.1"/>
    </source>
</evidence>
<protein>
    <submittedName>
        <fullName evidence="2">Uncharacterized protein</fullName>
    </submittedName>
</protein>
<comment type="caution">
    <text evidence="2">The sequence shown here is derived from an EMBL/GenBank/DDBJ whole genome shotgun (WGS) entry which is preliminary data.</text>
</comment>
<dbReference type="EMBL" id="JAAAMJ010000006">
    <property type="protein sequence ID" value="NDV87047.1"/>
    <property type="molecule type" value="Genomic_DNA"/>
</dbReference>
<feature type="region of interest" description="Disordered" evidence="1">
    <location>
        <begin position="1"/>
        <end position="74"/>
    </location>
</feature>
<feature type="compositionally biased region" description="Polar residues" evidence="1">
    <location>
        <begin position="23"/>
        <end position="32"/>
    </location>
</feature>
<accession>A0A6L9MGX8</accession>
<evidence type="ECO:0000313" key="3">
    <source>
        <dbReference type="Proteomes" id="UP000476332"/>
    </source>
</evidence>